<dbReference type="CDD" id="cd18785">
    <property type="entry name" value="SF2_C"/>
    <property type="match status" value="1"/>
</dbReference>
<dbReference type="AlphaFoldDB" id="A0A290WQ38"/>
<dbReference type="Pfam" id="PF04851">
    <property type="entry name" value="ResIII"/>
    <property type="match status" value="1"/>
</dbReference>
<dbReference type="REBASE" id="221823">
    <property type="entry name" value="Jsv27463ORF1510P"/>
</dbReference>
<keyword evidence="2" id="KW-0378">Hydrolase</keyword>
<dbReference type="InterPro" id="IPR027417">
    <property type="entry name" value="P-loop_NTPase"/>
</dbReference>
<dbReference type="InterPro" id="IPR006935">
    <property type="entry name" value="Helicase/UvrB_N"/>
</dbReference>
<accession>A0A290WQ38</accession>
<dbReference type="KEGG" id="jsv:CNX70_01505"/>
<dbReference type="RefSeq" id="WP_096232901.1">
    <property type="nucleotide sequence ID" value="NZ_CP023422.1"/>
</dbReference>
<dbReference type="GO" id="GO:0004386">
    <property type="term" value="F:helicase activity"/>
    <property type="evidence" value="ECO:0007669"/>
    <property type="project" value="UniProtKB-KW"/>
</dbReference>
<dbReference type="Proteomes" id="UP000218437">
    <property type="component" value="Chromosome"/>
</dbReference>
<dbReference type="SUPFAM" id="SSF52540">
    <property type="entry name" value="P-loop containing nucleoside triphosphate hydrolases"/>
    <property type="match status" value="2"/>
</dbReference>
<feature type="domain" description="Helicase/UvrB N-terminal" evidence="1">
    <location>
        <begin position="1"/>
        <end position="246"/>
    </location>
</feature>
<reference evidence="2 3" key="1">
    <citation type="submission" date="2017-09" db="EMBL/GenBank/DDBJ databases">
        <title>Complete genome sequence of Janthinobacterium svalbardensis PAMC 27463.</title>
        <authorList>
            <person name="Cho Y.-J."/>
            <person name="Cho A."/>
            <person name="Kim O.-S."/>
            <person name="Lee J.-I."/>
        </authorList>
    </citation>
    <scope>NUCLEOTIDE SEQUENCE [LARGE SCALE GENOMIC DNA]</scope>
    <source>
        <strain evidence="2 3">PAMC 27463</strain>
    </source>
</reference>
<proteinExistence type="predicted"/>
<protein>
    <submittedName>
        <fullName evidence="2">RNA helicase</fullName>
    </submittedName>
</protein>
<keyword evidence="3" id="KW-1185">Reference proteome</keyword>
<evidence type="ECO:0000313" key="2">
    <source>
        <dbReference type="EMBL" id="ATD59005.1"/>
    </source>
</evidence>
<dbReference type="EMBL" id="CP023422">
    <property type="protein sequence ID" value="ATD59005.1"/>
    <property type="molecule type" value="Genomic_DNA"/>
</dbReference>
<keyword evidence="2" id="KW-0547">Nucleotide-binding</keyword>
<sequence length="882" mass="98897">MELKPYQQSVIDDLATYLSTLEQTPHLGKAYKAFWAEKGVTGMDEYKNTVPGVPHVCAKVPTAGGKTYIAVNALKTILDSFTAHSPERPQLVVWLVPSLTILEQTIKNLSDPEHPYRSRLNQLFKGRVAIYEKRDLLMGAGFSADTVREQLSVVVMSFDSLRARNKDDRKIYQDNGYLASFLTGAEEQEADWLLPDYDASALINVIRRLKPLVVVDESHNAETTLSVEMLVNLNPHFILDLTATPKKNSNIISYVDAMALKRYHMVKLPVIVANQTSRSEVIESALILRRQLEEIAISEEKKGGRYIRPIVLFQAQPRIGDDNTTYEKIKEKLVELKIPAEQIKIKTADLNELKGIDLMSRYCPVRYIITVNALKEGWDCPFAYVLASLADKSSAVDVEQILGRVLRMPHVQQHGHDLLNLSYVFTASSRFMDTIQSVVRALNRAGFSDNDYRTFDTAAPAEETKPFNGQAMFDLAGTLIGPTVTENELDMSAVSHEWSAAATAAALDASAPITESVAFVEAVKAQAVVQNKEFEEKAEAAADSVVPVELEDKMNKHKLKEIFRDDALALKLPQFFIRVQTGGWFDDDNALQLFERDELLKDFKLSQADGNISFEDVAAEMYRVDLEQLGDHNYAPKPFKIDAAGRARFNSIILTGSRESQVRNVTARLAHLIGNLYPITDPEVNKYVERIVETMSPEQIRDCLERDVAYVRKIKQKITMLANVHATKQFNDLLDIDKIVVQPQFGFPSIITPSSNAPALPKSLYGTEAAMGGFEGRVINDIANLDSIQWWHRNLSRGKGFRINGFLNHYPDFILKTKSGKIVVLETKGDDRDNTDSELKLRLGKLWESKSGGSFKYMMVFDNNPVDGAERLSDALKKLGQL</sequence>
<gene>
    <name evidence="2" type="ORF">CNX70_01505</name>
</gene>
<dbReference type="GO" id="GO:0003677">
    <property type="term" value="F:DNA binding"/>
    <property type="evidence" value="ECO:0007669"/>
    <property type="project" value="InterPro"/>
</dbReference>
<dbReference type="Gene3D" id="3.40.50.300">
    <property type="entry name" value="P-loop containing nucleotide triphosphate hydrolases"/>
    <property type="match status" value="2"/>
</dbReference>
<keyword evidence="2" id="KW-0347">Helicase</keyword>
<evidence type="ECO:0000259" key="1">
    <source>
        <dbReference type="Pfam" id="PF04851"/>
    </source>
</evidence>
<dbReference type="GO" id="GO:0005524">
    <property type="term" value="F:ATP binding"/>
    <property type="evidence" value="ECO:0007669"/>
    <property type="project" value="InterPro"/>
</dbReference>
<organism evidence="2 3">
    <name type="scientific">Janthinobacterium svalbardensis</name>
    <dbReference type="NCBI Taxonomy" id="368607"/>
    <lineage>
        <taxon>Bacteria</taxon>
        <taxon>Pseudomonadati</taxon>
        <taxon>Pseudomonadota</taxon>
        <taxon>Betaproteobacteria</taxon>
        <taxon>Burkholderiales</taxon>
        <taxon>Oxalobacteraceae</taxon>
        <taxon>Janthinobacterium</taxon>
    </lineage>
</organism>
<dbReference type="GO" id="GO:0016787">
    <property type="term" value="F:hydrolase activity"/>
    <property type="evidence" value="ECO:0007669"/>
    <property type="project" value="InterPro"/>
</dbReference>
<evidence type="ECO:0000313" key="3">
    <source>
        <dbReference type="Proteomes" id="UP000218437"/>
    </source>
</evidence>
<name>A0A290WQ38_9BURK</name>
<keyword evidence="2" id="KW-0067">ATP-binding</keyword>